<dbReference type="AlphaFoldDB" id="A0A380Q7L2"/>
<evidence type="ECO:0000313" key="1">
    <source>
        <dbReference type="EMBL" id="SUP82045.1"/>
    </source>
</evidence>
<dbReference type="EMBL" id="UHJC01000001">
    <property type="protein sequence ID" value="SUP82045.1"/>
    <property type="molecule type" value="Genomic_DNA"/>
</dbReference>
<proteinExistence type="predicted"/>
<reference evidence="1 2" key="1">
    <citation type="submission" date="2018-06" db="EMBL/GenBank/DDBJ databases">
        <authorList>
            <consortium name="Pathogen Informatics"/>
            <person name="Doyle S."/>
        </authorList>
    </citation>
    <scope>NUCLEOTIDE SEQUENCE [LARGE SCALE GENOMIC DNA]</scope>
    <source>
        <strain evidence="1 2">NCTC8580</strain>
    </source>
</reference>
<accession>A0A380Q7L2</accession>
<sequence>MTSLQTLLQLPRGWQVLQQITSPLGVSINLRATRKSANCLNA</sequence>
<name>A0A380Q7L2_YERPU</name>
<organism evidence="1 2">
    <name type="scientific">Yersinia pseudotuberculosis</name>
    <dbReference type="NCBI Taxonomy" id="633"/>
    <lineage>
        <taxon>Bacteria</taxon>
        <taxon>Pseudomonadati</taxon>
        <taxon>Pseudomonadota</taxon>
        <taxon>Gammaproteobacteria</taxon>
        <taxon>Enterobacterales</taxon>
        <taxon>Yersiniaceae</taxon>
        <taxon>Yersinia</taxon>
    </lineage>
</organism>
<gene>
    <name evidence="1" type="ORF">NCTC8580_01910</name>
</gene>
<dbReference type="Proteomes" id="UP000255087">
    <property type="component" value="Unassembled WGS sequence"/>
</dbReference>
<protein>
    <submittedName>
        <fullName evidence="1">Uncharacterized protein</fullName>
    </submittedName>
</protein>
<evidence type="ECO:0000313" key="2">
    <source>
        <dbReference type="Proteomes" id="UP000255087"/>
    </source>
</evidence>